<dbReference type="OMA" id="FKDKGAC"/>
<evidence type="ECO:0000313" key="3">
    <source>
        <dbReference type="Proteomes" id="UP000001449"/>
    </source>
</evidence>
<dbReference type="HOGENOM" id="CLU_067435_0_0_1"/>
<dbReference type="KEGG" id="tps:THAPSDRAFT_36459"/>
<dbReference type="eggNOG" id="ENOG502QTZK">
    <property type="taxonomic scope" value="Eukaryota"/>
</dbReference>
<dbReference type="PANTHER" id="PTHR46994">
    <property type="entry name" value="5'-METHYLTHIOADENOSINE/S-ADENOSYLHOMOCYSTEINE NUCLEOSIDASE 1"/>
    <property type="match status" value="1"/>
</dbReference>
<dbReference type="InterPro" id="IPR035994">
    <property type="entry name" value="Nucleoside_phosphorylase_sf"/>
</dbReference>
<gene>
    <name evidence="2" type="ORF">THAPSDRAFT_36459</name>
</gene>
<reference evidence="2 3" key="1">
    <citation type="journal article" date="2004" name="Science">
        <title>The genome of the diatom Thalassiosira pseudonana: ecology, evolution, and metabolism.</title>
        <authorList>
            <person name="Armbrust E.V."/>
            <person name="Berges J.A."/>
            <person name="Bowler C."/>
            <person name="Green B.R."/>
            <person name="Martinez D."/>
            <person name="Putnam N.H."/>
            <person name="Zhou S."/>
            <person name="Allen A.E."/>
            <person name="Apt K.E."/>
            <person name="Bechner M."/>
            <person name="Brzezinski M.A."/>
            <person name="Chaal B.K."/>
            <person name="Chiovitti A."/>
            <person name="Davis A.K."/>
            <person name="Demarest M.S."/>
            <person name="Detter J.C."/>
            <person name="Glavina T."/>
            <person name="Goodstein D."/>
            <person name="Hadi M.Z."/>
            <person name="Hellsten U."/>
            <person name="Hildebrand M."/>
            <person name="Jenkins B.D."/>
            <person name="Jurka J."/>
            <person name="Kapitonov V.V."/>
            <person name="Kroger N."/>
            <person name="Lau W.W."/>
            <person name="Lane T.W."/>
            <person name="Larimer F.W."/>
            <person name="Lippmeier J.C."/>
            <person name="Lucas S."/>
            <person name="Medina M."/>
            <person name="Montsant A."/>
            <person name="Obornik M."/>
            <person name="Parker M.S."/>
            <person name="Palenik B."/>
            <person name="Pazour G.J."/>
            <person name="Richardson P.M."/>
            <person name="Rynearson T.A."/>
            <person name="Saito M.A."/>
            <person name="Schwartz D.C."/>
            <person name="Thamatrakoln K."/>
            <person name="Valentin K."/>
            <person name="Vardi A."/>
            <person name="Wilkerson F.P."/>
            <person name="Rokhsar D.S."/>
        </authorList>
    </citation>
    <scope>NUCLEOTIDE SEQUENCE [LARGE SCALE GENOMIC DNA]</scope>
    <source>
        <strain evidence="2 3">CCMP1335</strain>
    </source>
</reference>
<keyword evidence="3" id="KW-1185">Reference proteome</keyword>
<dbReference type="GO" id="GO:0008930">
    <property type="term" value="F:methylthioadenosine nucleosidase activity"/>
    <property type="evidence" value="ECO:0000318"/>
    <property type="project" value="GO_Central"/>
</dbReference>
<dbReference type="InterPro" id="IPR000845">
    <property type="entry name" value="Nucleoside_phosphorylase_d"/>
</dbReference>
<dbReference type="PANTHER" id="PTHR46994:SF1">
    <property type="entry name" value="5'-METHYLTHIOADENOSINE NUCLEOSIDASE"/>
    <property type="match status" value="1"/>
</dbReference>
<dbReference type="SUPFAM" id="SSF53167">
    <property type="entry name" value="Purine and uridine phosphorylases"/>
    <property type="match status" value="1"/>
</dbReference>
<dbReference type="STRING" id="35128.B8C9U6"/>
<keyword evidence="2" id="KW-0378">Hydrolase</keyword>
<evidence type="ECO:0000259" key="1">
    <source>
        <dbReference type="Pfam" id="PF01048"/>
    </source>
</evidence>
<dbReference type="GO" id="GO:0009116">
    <property type="term" value="P:nucleoside metabolic process"/>
    <property type="evidence" value="ECO:0007669"/>
    <property type="project" value="InterPro"/>
</dbReference>
<sequence length="249" mass="26913">MVITRVLIAVAMEAEAMPFVNHLQLESVPDFFPPQTPFKAFRGKHNSCELTVVTNGKDTIHNTNVDNVGTVPAAMATFLALQKMNTEGVADLLINAGTCGGFQRKGASIGDVFLTTAVANHDRRIAIPDFTPYGIGRIESTSVENLASHINAKLGVCTTGNSLDYHEVDSHHMLANDASVKDMEAAAIAWAAEMWNVKHFGVKVVTDVVDGDKPSHEEFLENLGKAAVSLQEALPKVIDFVCDKSHDEL</sequence>
<dbReference type="InParanoid" id="B8C9U6"/>
<feature type="domain" description="Nucleoside phosphorylase" evidence="1">
    <location>
        <begin position="6"/>
        <end position="238"/>
    </location>
</feature>
<proteinExistence type="predicted"/>
<dbReference type="Pfam" id="PF01048">
    <property type="entry name" value="PNP_UDP_1"/>
    <property type="match status" value="1"/>
</dbReference>
<dbReference type="RefSeq" id="XP_002292910.1">
    <property type="nucleotide sequence ID" value="XM_002292874.1"/>
</dbReference>
<dbReference type="AlphaFoldDB" id="B8C9U6"/>
<dbReference type="EMBL" id="CM000646">
    <property type="protein sequence ID" value="EED90106.1"/>
    <property type="molecule type" value="Genomic_DNA"/>
</dbReference>
<dbReference type="PaxDb" id="35128-Thaps36459"/>
<organism evidence="2 3">
    <name type="scientific">Thalassiosira pseudonana</name>
    <name type="common">Marine diatom</name>
    <name type="synonym">Cyclotella nana</name>
    <dbReference type="NCBI Taxonomy" id="35128"/>
    <lineage>
        <taxon>Eukaryota</taxon>
        <taxon>Sar</taxon>
        <taxon>Stramenopiles</taxon>
        <taxon>Ochrophyta</taxon>
        <taxon>Bacillariophyta</taxon>
        <taxon>Coscinodiscophyceae</taxon>
        <taxon>Thalassiosirophycidae</taxon>
        <taxon>Thalassiosirales</taxon>
        <taxon>Thalassiosiraceae</taxon>
        <taxon>Thalassiosira</taxon>
    </lineage>
</organism>
<name>B8C9U6_THAPS</name>
<dbReference type="GO" id="GO:0019509">
    <property type="term" value="P:L-methionine salvage from methylthioadenosine"/>
    <property type="evidence" value="ECO:0000318"/>
    <property type="project" value="GO_Central"/>
</dbReference>
<dbReference type="EC" id="3.2.2.9" evidence="2"/>
<keyword evidence="2" id="KW-0326">Glycosidase</keyword>
<dbReference type="Proteomes" id="UP000001449">
    <property type="component" value="Chromosome 10"/>
</dbReference>
<dbReference type="Gene3D" id="3.40.50.1580">
    <property type="entry name" value="Nucleoside phosphorylase domain"/>
    <property type="match status" value="1"/>
</dbReference>
<reference evidence="2 3" key="2">
    <citation type="journal article" date="2008" name="Nature">
        <title>The Phaeodactylum genome reveals the evolutionary history of diatom genomes.</title>
        <authorList>
            <person name="Bowler C."/>
            <person name="Allen A.E."/>
            <person name="Badger J.H."/>
            <person name="Grimwood J."/>
            <person name="Jabbari K."/>
            <person name="Kuo A."/>
            <person name="Maheswari U."/>
            <person name="Martens C."/>
            <person name="Maumus F."/>
            <person name="Otillar R.P."/>
            <person name="Rayko E."/>
            <person name="Salamov A."/>
            <person name="Vandepoele K."/>
            <person name="Beszteri B."/>
            <person name="Gruber A."/>
            <person name="Heijde M."/>
            <person name="Katinka M."/>
            <person name="Mock T."/>
            <person name="Valentin K."/>
            <person name="Verret F."/>
            <person name="Berges J.A."/>
            <person name="Brownlee C."/>
            <person name="Cadoret J.P."/>
            <person name="Chiovitti A."/>
            <person name="Choi C.J."/>
            <person name="Coesel S."/>
            <person name="De Martino A."/>
            <person name="Detter J.C."/>
            <person name="Durkin C."/>
            <person name="Falciatore A."/>
            <person name="Fournet J."/>
            <person name="Haruta M."/>
            <person name="Huysman M.J."/>
            <person name="Jenkins B.D."/>
            <person name="Jiroutova K."/>
            <person name="Jorgensen R.E."/>
            <person name="Joubert Y."/>
            <person name="Kaplan A."/>
            <person name="Kroger N."/>
            <person name="Kroth P.G."/>
            <person name="La Roche J."/>
            <person name="Lindquist E."/>
            <person name="Lommer M."/>
            <person name="Martin-Jezequel V."/>
            <person name="Lopez P.J."/>
            <person name="Lucas S."/>
            <person name="Mangogna M."/>
            <person name="McGinnis K."/>
            <person name="Medlin L.K."/>
            <person name="Montsant A."/>
            <person name="Oudot-Le Secq M.P."/>
            <person name="Napoli C."/>
            <person name="Obornik M."/>
            <person name="Parker M.S."/>
            <person name="Petit J.L."/>
            <person name="Porcel B.M."/>
            <person name="Poulsen N."/>
            <person name="Robison M."/>
            <person name="Rychlewski L."/>
            <person name="Rynearson T.A."/>
            <person name="Schmutz J."/>
            <person name="Shapiro H."/>
            <person name="Siaut M."/>
            <person name="Stanley M."/>
            <person name="Sussman M.R."/>
            <person name="Taylor A.R."/>
            <person name="Vardi A."/>
            <person name="von Dassow P."/>
            <person name="Vyverman W."/>
            <person name="Willis A."/>
            <person name="Wyrwicz L.S."/>
            <person name="Rokhsar D.S."/>
            <person name="Weissenbach J."/>
            <person name="Armbrust E.V."/>
            <person name="Green B.R."/>
            <person name="Van de Peer Y."/>
            <person name="Grigoriev I.V."/>
        </authorList>
    </citation>
    <scope>NUCLEOTIDE SEQUENCE [LARGE SCALE GENOMIC DNA]</scope>
    <source>
        <strain evidence="2 3">CCMP1335</strain>
    </source>
</reference>
<accession>B8C9U6</accession>
<protein>
    <submittedName>
        <fullName evidence="2">Methylthioadenosine/S-adenosyl homocysteine nucleosidase</fullName>
        <ecNumber evidence="2">3.2.2.9</ecNumber>
    </submittedName>
</protein>
<dbReference type="GO" id="GO:0008782">
    <property type="term" value="F:adenosylhomocysteine nucleosidase activity"/>
    <property type="evidence" value="ECO:0007669"/>
    <property type="project" value="UniProtKB-EC"/>
</dbReference>
<dbReference type="GeneID" id="7446912"/>
<dbReference type="InterPro" id="IPR044580">
    <property type="entry name" value="MTAN"/>
</dbReference>
<evidence type="ECO:0000313" key="2">
    <source>
        <dbReference type="EMBL" id="EED90106.1"/>
    </source>
</evidence>